<evidence type="ECO:0000313" key="1">
    <source>
        <dbReference type="EMBL" id="QYC41823.1"/>
    </source>
</evidence>
<dbReference type="EMBL" id="CP068985">
    <property type="protein sequence ID" value="QYC41823.1"/>
    <property type="molecule type" value="Genomic_DNA"/>
</dbReference>
<organism evidence="1 2">
    <name type="scientific">Nonomuraea coxensis DSM 45129</name>
    <dbReference type="NCBI Taxonomy" id="1122611"/>
    <lineage>
        <taxon>Bacteria</taxon>
        <taxon>Bacillati</taxon>
        <taxon>Actinomycetota</taxon>
        <taxon>Actinomycetes</taxon>
        <taxon>Streptosporangiales</taxon>
        <taxon>Streptosporangiaceae</taxon>
        <taxon>Nonomuraea</taxon>
    </lineage>
</organism>
<dbReference type="Proteomes" id="UP000824681">
    <property type="component" value="Chromosome"/>
</dbReference>
<proteinExistence type="predicted"/>
<sequence length="171" mass="18776">MATPEGEHEELDATAYVEVCADRKTEIRVRYRPCDDALPGFVLRYYLLGGLARVPGVGEKITDASPTPRDDYIHRFRAPAQGGRSRFVMVEVGVVPRVVVCVRKVTRIRVPGSRCTAKGSAHAWYYLRLDGHVPAIDEQAADGSFLVPDGDIYRARRNGGRGSDAAVGYKG</sequence>
<name>A0ABX8U2F7_9ACTN</name>
<reference evidence="1 2" key="1">
    <citation type="journal article" date="2021" name="ACS Chem. Biol.">
        <title>Genomic-Led Discovery of a Novel Glycopeptide Antibiotic by Nonomuraea coxensis DSM 45129.</title>
        <authorList>
            <person name="Yushchuk O."/>
            <person name="Vior N.M."/>
            <person name="Andreo-Vidal A."/>
            <person name="Berini F."/>
            <person name="Ruckert C."/>
            <person name="Busche T."/>
            <person name="Binda E."/>
            <person name="Kalinowski J."/>
            <person name="Truman A.W."/>
            <person name="Marinelli F."/>
        </authorList>
    </citation>
    <scope>NUCLEOTIDE SEQUENCE [LARGE SCALE GENOMIC DNA]</scope>
    <source>
        <strain evidence="1 2">DSM 45129</strain>
    </source>
</reference>
<accession>A0ABX8U2F7</accession>
<protein>
    <submittedName>
        <fullName evidence="1">Uncharacterized protein</fullName>
    </submittedName>
</protein>
<evidence type="ECO:0000313" key="2">
    <source>
        <dbReference type="Proteomes" id="UP000824681"/>
    </source>
</evidence>
<keyword evidence="2" id="KW-1185">Reference proteome</keyword>
<gene>
    <name evidence="1" type="ORF">Nocox_21085</name>
</gene>